<proteinExistence type="predicted"/>
<dbReference type="Proteomes" id="UP000799750">
    <property type="component" value="Unassembled WGS sequence"/>
</dbReference>
<keyword evidence="2" id="KW-1185">Reference proteome</keyword>
<reference evidence="1" key="1">
    <citation type="journal article" date="2020" name="Stud. Mycol.">
        <title>101 Dothideomycetes genomes: a test case for predicting lifestyles and emergence of pathogens.</title>
        <authorList>
            <person name="Haridas S."/>
            <person name="Albert R."/>
            <person name="Binder M."/>
            <person name="Bloem J."/>
            <person name="Labutti K."/>
            <person name="Salamov A."/>
            <person name="Andreopoulos B."/>
            <person name="Baker S."/>
            <person name="Barry K."/>
            <person name="Bills G."/>
            <person name="Bluhm B."/>
            <person name="Cannon C."/>
            <person name="Castanera R."/>
            <person name="Culley D."/>
            <person name="Daum C."/>
            <person name="Ezra D."/>
            <person name="Gonzalez J."/>
            <person name="Henrissat B."/>
            <person name="Kuo A."/>
            <person name="Liang C."/>
            <person name="Lipzen A."/>
            <person name="Lutzoni F."/>
            <person name="Magnuson J."/>
            <person name="Mondo S."/>
            <person name="Nolan M."/>
            <person name="Ohm R."/>
            <person name="Pangilinan J."/>
            <person name="Park H.-J."/>
            <person name="Ramirez L."/>
            <person name="Alfaro M."/>
            <person name="Sun H."/>
            <person name="Tritt A."/>
            <person name="Yoshinaga Y."/>
            <person name="Zwiers L.-H."/>
            <person name="Turgeon B."/>
            <person name="Goodwin S."/>
            <person name="Spatafora J."/>
            <person name="Crous P."/>
            <person name="Grigoriev I."/>
        </authorList>
    </citation>
    <scope>NUCLEOTIDE SEQUENCE</scope>
    <source>
        <strain evidence="1">CBS 269.34</strain>
    </source>
</reference>
<gene>
    <name evidence="1" type="ORF">BU16DRAFT_617669</name>
</gene>
<organism evidence="1 2">
    <name type="scientific">Lophium mytilinum</name>
    <dbReference type="NCBI Taxonomy" id="390894"/>
    <lineage>
        <taxon>Eukaryota</taxon>
        <taxon>Fungi</taxon>
        <taxon>Dikarya</taxon>
        <taxon>Ascomycota</taxon>
        <taxon>Pezizomycotina</taxon>
        <taxon>Dothideomycetes</taxon>
        <taxon>Pleosporomycetidae</taxon>
        <taxon>Mytilinidiales</taxon>
        <taxon>Mytilinidiaceae</taxon>
        <taxon>Lophium</taxon>
    </lineage>
</organism>
<dbReference type="OrthoDB" id="1577640at2759"/>
<protein>
    <submittedName>
        <fullName evidence="1">Uncharacterized protein</fullName>
    </submittedName>
</protein>
<accession>A0A6A6QUV1</accession>
<evidence type="ECO:0000313" key="2">
    <source>
        <dbReference type="Proteomes" id="UP000799750"/>
    </source>
</evidence>
<dbReference type="EMBL" id="MU004188">
    <property type="protein sequence ID" value="KAF2496185.1"/>
    <property type="molecule type" value="Genomic_DNA"/>
</dbReference>
<sequence>MDLDSGCRGIVGDGINTIRPIPPWDSLVWPEVLRTGFKNEKPNRGDEILWDTIKQCCRGLVQEDASNRVDFLHHSLREYLNREDGLKKIPRQNEEPGKRCIAYLGLKSCTGGVCLDPGSLEERRVKWPLLDYATRYWTQHFILFEKTKSRQIANEEYMNGSFHALAFDFLRYDDQVESSFQINMFQDPGLRFMFRMFPNEPETASEILHEADIPGKSLEKSNITSAAGLFPERMRELHRKLFYASAANRTTGLHITCASGFRTLVQKLLAVRPDLLNRQDFFQMSPLHIAA</sequence>
<evidence type="ECO:0000313" key="1">
    <source>
        <dbReference type="EMBL" id="KAF2496185.1"/>
    </source>
</evidence>
<dbReference type="AlphaFoldDB" id="A0A6A6QUV1"/>
<name>A0A6A6QUV1_9PEZI</name>